<protein>
    <recommendedName>
        <fullName evidence="1">HTH cro/C1-type domain-containing protein</fullName>
    </recommendedName>
</protein>
<gene>
    <name evidence="2" type="ORF">A8C56_03890</name>
</gene>
<dbReference type="EMBL" id="CP015772">
    <property type="protein sequence ID" value="ANH80237.1"/>
    <property type="molecule type" value="Genomic_DNA"/>
</dbReference>
<evidence type="ECO:0000259" key="1">
    <source>
        <dbReference type="PROSITE" id="PS50943"/>
    </source>
</evidence>
<dbReference type="RefSeq" id="WP_067752310.1">
    <property type="nucleotide sequence ID" value="NZ_CP015772.1"/>
</dbReference>
<dbReference type="Pfam" id="PF01381">
    <property type="entry name" value="HTH_3"/>
    <property type="match status" value="1"/>
</dbReference>
<proteinExistence type="predicted"/>
<dbReference type="Proteomes" id="UP000077667">
    <property type="component" value="Chromosome"/>
</dbReference>
<dbReference type="SUPFAM" id="SSF47413">
    <property type="entry name" value="lambda repressor-like DNA-binding domains"/>
    <property type="match status" value="1"/>
</dbReference>
<keyword evidence="3" id="KW-1185">Reference proteome</keyword>
<dbReference type="Gene3D" id="1.10.260.40">
    <property type="entry name" value="lambda repressor-like DNA-binding domains"/>
    <property type="match status" value="1"/>
</dbReference>
<accession>A0A1A9HXX6</accession>
<sequence length="79" mass="8849">MNVKNPKYGKAFGENLKKLRNAKKLSRETLGAMAGIEAKQIYLIEVKGQSPTVATLVALALAMKLHPKKLLDFEFEFEE</sequence>
<evidence type="ECO:0000313" key="2">
    <source>
        <dbReference type="EMBL" id="ANH80237.1"/>
    </source>
</evidence>
<dbReference type="CDD" id="cd00093">
    <property type="entry name" value="HTH_XRE"/>
    <property type="match status" value="1"/>
</dbReference>
<dbReference type="KEGG" id="nia:A8C56_03890"/>
<organism evidence="2 3">
    <name type="scientific">Niabella ginsenosidivorans</name>
    <dbReference type="NCBI Taxonomy" id="1176587"/>
    <lineage>
        <taxon>Bacteria</taxon>
        <taxon>Pseudomonadati</taxon>
        <taxon>Bacteroidota</taxon>
        <taxon>Chitinophagia</taxon>
        <taxon>Chitinophagales</taxon>
        <taxon>Chitinophagaceae</taxon>
        <taxon>Niabella</taxon>
    </lineage>
</organism>
<name>A0A1A9HXX6_9BACT</name>
<feature type="domain" description="HTH cro/C1-type" evidence="1">
    <location>
        <begin position="16"/>
        <end position="70"/>
    </location>
</feature>
<dbReference type="SMART" id="SM00530">
    <property type="entry name" value="HTH_XRE"/>
    <property type="match status" value="1"/>
</dbReference>
<reference evidence="2 3" key="1">
    <citation type="submission" date="2016-05" db="EMBL/GenBank/DDBJ databases">
        <title>Niabella ginsenosidivorans BS26 whole genome sequencing.</title>
        <authorList>
            <person name="Im W.T."/>
            <person name="Siddiqi M.Z."/>
        </authorList>
    </citation>
    <scope>NUCLEOTIDE SEQUENCE [LARGE SCALE GENOMIC DNA]</scope>
    <source>
        <strain evidence="2 3">BS26</strain>
    </source>
</reference>
<evidence type="ECO:0000313" key="3">
    <source>
        <dbReference type="Proteomes" id="UP000077667"/>
    </source>
</evidence>
<dbReference type="InterPro" id="IPR001387">
    <property type="entry name" value="Cro/C1-type_HTH"/>
</dbReference>
<dbReference type="AlphaFoldDB" id="A0A1A9HXX6"/>
<dbReference type="InterPro" id="IPR010982">
    <property type="entry name" value="Lambda_DNA-bd_dom_sf"/>
</dbReference>
<dbReference type="PROSITE" id="PS50943">
    <property type="entry name" value="HTH_CROC1"/>
    <property type="match status" value="1"/>
</dbReference>
<dbReference type="GO" id="GO:0003677">
    <property type="term" value="F:DNA binding"/>
    <property type="evidence" value="ECO:0007669"/>
    <property type="project" value="InterPro"/>
</dbReference>